<sequence>MMTSCICCVDDRDENEMMVASMTTEQGEVWGEIEQEEAKCHQGQSDDDGGGDDDDDCGDEKTIKEKDDDVACGEAQEGDGQALMMEWLEKTGAWMELLTMVVALTTAIASFDAIMNMIVIVALGINDDVADGDGGGSGGKGGGSIGGSDGDGGAEDGAEEEVEVKGHEKRGDDEGGLRKIIVTARCSCS</sequence>
<evidence type="ECO:0000256" key="1">
    <source>
        <dbReference type="SAM" id="MobiDB-lite"/>
    </source>
</evidence>
<evidence type="ECO:0000313" key="3">
    <source>
        <dbReference type="EMBL" id="OLQ12783.1"/>
    </source>
</evidence>
<evidence type="ECO:0000313" key="4">
    <source>
        <dbReference type="Proteomes" id="UP000186817"/>
    </source>
</evidence>
<comment type="caution">
    <text evidence="3">The sequence shown here is derived from an EMBL/GenBank/DDBJ whole genome shotgun (WGS) entry which is preliminary data.</text>
</comment>
<dbReference type="AlphaFoldDB" id="A0A1Q9EZH1"/>
<feature type="region of interest" description="Disordered" evidence="1">
    <location>
        <begin position="134"/>
        <end position="173"/>
    </location>
</feature>
<protein>
    <submittedName>
        <fullName evidence="3">Uncharacterized protein</fullName>
    </submittedName>
</protein>
<feature type="compositionally biased region" description="Gly residues" evidence="1">
    <location>
        <begin position="134"/>
        <end position="151"/>
    </location>
</feature>
<feature type="compositionally biased region" description="Acidic residues" evidence="1">
    <location>
        <begin position="152"/>
        <end position="162"/>
    </location>
</feature>
<keyword evidence="2" id="KW-0472">Membrane</keyword>
<feature type="compositionally biased region" description="Basic and acidic residues" evidence="1">
    <location>
        <begin position="59"/>
        <end position="69"/>
    </location>
</feature>
<feature type="compositionally biased region" description="Basic and acidic residues" evidence="1">
    <location>
        <begin position="163"/>
        <end position="173"/>
    </location>
</feature>
<organism evidence="3 4">
    <name type="scientific">Symbiodinium microadriaticum</name>
    <name type="common">Dinoflagellate</name>
    <name type="synonym">Zooxanthella microadriatica</name>
    <dbReference type="NCBI Taxonomy" id="2951"/>
    <lineage>
        <taxon>Eukaryota</taxon>
        <taxon>Sar</taxon>
        <taxon>Alveolata</taxon>
        <taxon>Dinophyceae</taxon>
        <taxon>Suessiales</taxon>
        <taxon>Symbiodiniaceae</taxon>
        <taxon>Symbiodinium</taxon>
    </lineage>
</organism>
<dbReference type="Proteomes" id="UP000186817">
    <property type="component" value="Unassembled WGS sequence"/>
</dbReference>
<proteinExistence type="predicted"/>
<keyword evidence="2" id="KW-1133">Transmembrane helix</keyword>
<keyword evidence="4" id="KW-1185">Reference proteome</keyword>
<accession>A0A1Q9EZH1</accession>
<feature type="transmembrane region" description="Helical" evidence="2">
    <location>
        <begin position="97"/>
        <end position="125"/>
    </location>
</feature>
<name>A0A1Q9EZH1_SYMMI</name>
<keyword evidence="2" id="KW-0812">Transmembrane</keyword>
<feature type="compositionally biased region" description="Acidic residues" evidence="1">
    <location>
        <begin position="45"/>
        <end position="58"/>
    </location>
</feature>
<reference evidence="3 4" key="1">
    <citation type="submission" date="2016-02" db="EMBL/GenBank/DDBJ databases">
        <title>Genome analysis of coral dinoflagellate symbionts highlights evolutionary adaptations to a symbiotic lifestyle.</title>
        <authorList>
            <person name="Aranda M."/>
            <person name="Li Y."/>
            <person name="Liew Y.J."/>
            <person name="Baumgarten S."/>
            <person name="Simakov O."/>
            <person name="Wilson M."/>
            <person name="Piel J."/>
            <person name="Ashoor H."/>
            <person name="Bougouffa S."/>
            <person name="Bajic V.B."/>
            <person name="Ryu T."/>
            <person name="Ravasi T."/>
            <person name="Bayer T."/>
            <person name="Micklem G."/>
            <person name="Kim H."/>
            <person name="Bhak J."/>
            <person name="Lajeunesse T.C."/>
            <person name="Voolstra C.R."/>
        </authorList>
    </citation>
    <scope>NUCLEOTIDE SEQUENCE [LARGE SCALE GENOMIC DNA]</scope>
    <source>
        <strain evidence="3 4">CCMP2467</strain>
    </source>
</reference>
<feature type="region of interest" description="Disordered" evidence="1">
    <location>
        <begin position="37"/>
        <end position="72"/>
    </location>
</feature>
<evidence type="ECO:0000256" key="2">
    <source>
        <dbReference type="SAM" id="Phobius"/>
    </source>
</evidence>
<dbReference type="EMBL" id="LSRX01000038">
    <property type="protein sequence ID" value="OLQ12783.1"/>
    <property type="molecule type" value="Genomic_DNA"/>
</dbReference>
<gene>
    <name evidence="3" type="ORF">AK812_SmicGene3352</name>
</gene>